<dbReference type="EMBL" id="AY576273">
    <property type="protein sequence ID" value="AAT69472.1"/>
    <property type="molecule type" value="Genomic_DNA"/>
</dbReference>
<keyword evidence="2" id="KW-1185">Reference proteome</keyword>
<evidence type="ECO:0000313" key="2">
    <source>
        <dbReference type="Proteomes" id="UP000000993"/>
    </source>
</evidence>
<accession>Q5DN29</accession>
<organism evidence="1 2">
    <name type="scientific">Alphaproteobacteria phage PhiJL001</name>
    <dbReference type="NCBI Taxonomy" id="2681607"/>
    <lineage>
        <taxon>Viruses</taxon>
        <taxon>Duplodnaviria</taxon>
        <taxon>Heunggongvirae</taxon>
        <taxon>Uroviricota</taxon>
        <taxon>Caudoviricetes</taxon>
        <taxon>Mesyanzhinovviridae</taxon>
        <taxon>Keylargovirus</taxon>
        <taxon>Keylargovirus JL001</taxon>
    </lineage>
</organism>
<name>Q5DN29_9CAUD</name>
<dbReference type="RefSeq" id="YP_224000.1">
    <property type="nucleotide sequence ID" value="NC_006938.1"/>
</dbReference>
<dbReference type="KEGG" id="vg:3342352"/>
<reference evidence="1 2" key="1">
    <citation type="journal article" date="2005" name="Appl. Environ. Microbiol.">
        <title>Genomic analysis of bacteriophage PhiJL001: insights into its interaction with a sponge-associated alpha-proteobacterium.</title>
        <authorList>
            <person name="Lohr J.E."/>
            <person name="Chen F."/>
            <person name="Hill R.T."/>
        </authorList>
    </citation>
    <scope>NUCLEOTIDE SEQUENCE</scope>
</reference>
<protein>
    <submittedName>
        <fullName evidence="1">Gp76</fullName>
    </submittedName>
</protein>
<proteinExistence type="predicted"/>
<sequence>MTAAQADKAKIQVDAKGRSVTFVQLDTTASDSTKPWRGDTAPRSPAADEEVLSAVFVPATGGGLGLKWVSDQLLKRAEQVALVAPGSAFTKQLENFDEILESDGSRWRIEMVEILQPADVRILYAIGVKR</sequence>
<gene>
    <name evidence="1" type="ORF">JL001p76</name>
</gene>
<dbReference type="Proteomes" id="UP000000993">
    <property type="component" value="Segment"/>
</dbReference>
<dbReference type="GeneID" id="3342352"/>
<evidence type="ECO:0000313" key="1">
    <source>
        <dbReference type="EMBL" id="AAT69472.1"/>
    </source>
</evidence>